<evidence type="ECO:0000256" key="17">
    <source>
        <dbReference type="RuleBase" id="RU362081"/>
    </source>
</evidence>
<proteinExistence type="inferred from homology"/>
<feature type="transmembrane region" description="Helical" evidence="17">
    <location>
        <begin position="595"/>
        <end position="614"/>
    </location>
</feature>
<dbReference type="InterPro" id="IPR023298">
    <property type="entry name" value="ATPase_P-typ_TM_dom_sf"/>
</dbReference>
<keyword evidence="20" id="KW-1185">Reference proteome</keyword>
<dbReference type="GO" id="GO:0005524">
    <property type="term" value="F:ATP binding"/>
    <property type="evidence" value="ECO:0007669"/>
    <property type="project" value="UniProtKB-UniRule"/>
</dbReference>
<dbReference type="SUPFAM" id="SSF81653">
    <property type="entry name" value="Calcium ATPase, transduction domain A"/>
    <property type="match status" value="1"/>
</dbReference>
<dbReference type="SFLD" id="SFLDF00027">
    <property type="entry name" value="p-type_atpase"/>
    <property type="match status" value="1"/>
</dbReference>
<dbReference type="Gene3D" id="3.40.1110.10">
    <property type="entry name" value="Calcium-transporting ATPase, cytoplasmic domain N"/>
    <property type="match status" value="1"/>
</dbReference>
<dbReference type="NCBIfam" id="TIGR01511">
    <property type="entry name" value="ATPase-IB1_Cu"/>
    <property type="match status" value="1"/>
</dbReference>
<dbReference type="InterPro" id="IPR036412">
    <property type="entry name" value="HAD-like_sf"/>
</dbReference>
<dbReference type="GO" id="GO:0016887">
    <property type="term" value="F:ATP hydrolysis activity"/>
    <property type="evidence" value="ECO:0007669"/>
    <property type="project" value="InterPro"/>
</dbReference>
<feature type="domain" description="P-type ATPase A" evidence="18">
    <location>
        <begin position="136"/>
        <end position="236"/>
    </location>
</feature>
<dbReference type="NCBIfam" id="TIGR01512">
    <property type="entry name" value="ATPase-IB2_Cd"/>
    <property type="match status" value="1"/>
</dbReference>
<dbReference type="InterPro" id="IPR008250">
    <property type="entry name" value="ATPase_P-typ_transduc_dom_A_sf"/>
</dbReference>
<dbReference type="NCBIfam" id="TIGR01494">
    <property type="entry name" value="ATPase_P-type"/>
    <property type="match status" value="1"/>
</dbReference>
<dbReference type="InterPro" id="IPR044492">
    <property type="entry name" value="P_typ_ATPase_HD_dom"/>
</dbReference>
<dbReference type="Gene3D" id="2.70.150.10">
    <property type="entry name" value="Calcium-transporting ATPase, cytoplasmic transduction domain A"/>
    <property type="match status" value="1"/>
</dbReference>
<evidence type="ECO:0000256" key="9">
    <source>
        <dbReference type="ARBA" id="ARBA00022796"/>
    </source>
</evidence>
<dbReference type="InterPro" id="IPR023299">
    <property type="entry name" value="ATPase_P-typ_cyto_dom_N"/>
</dbReference>
<keyword evidence="13 17" id="KW-1133">Transmembrane helix</keyword>
<keyword evidence="16 17" id="KW-0472">Membrane</keyword>
<evidence type="ECO:0000256" key="1">
    <source>
        <dbReference type="ARBA" id="ARBA00004651"/>
    </source>
</evidence>
<organism evidence="19 20">
    <name type="scientific">Siminovitchia fortis</name>
    <dbReference type="NCBI Taxonomy" id="254758"/>
    <lineage>
        <taxon>Bacteria</taxon>
        <taxon>Bacillati</taxon>
        <taxon>Bacillota</taxon>
        <taxon>Bacilli</taxon>
        <taxon>Bacillales</taxon>
        <taxon>Bacillaceae</taxon>
        <taxon>Siminovitchia</taxon>
    </lineage>
</organism>
<feature type="transmembrane region" description="Helical" evidence="17">
    <location>
        <begin position="51"/>
        <end position="71"/>
    </location>
</feature>
<dbReference type="PANTHER" id="PTHR43079">
    <property type="entry name" value="PROBABLE CADMIUM/ZINC-TRANSPORTING ATPASE HMA1"/>
    <property type="match status" value="1"/>
</dbReference>
<keyword evidence="15" id="KW-0406">Ion transport</keyword>
<dbReference type="PRINTS" id="PR00119">
    <property type="entry name" value="CATATPASE"/>
</dbReference>
<evidence type="ECO:0000259" key="18">
    <source>
        <dbReference type="Pfam" id="PF00122"/>
    </source>
</evidence>
<keyword evidence="19" id="KW-0378">Hydrolase</keyword>
<reference evidence="19" key="1">
    <citation type="submission" date="2018-12" db="EMBL/GenBank/DDBJ databases">
        <authorList>
            <person name="Sun L."/>
            <person name="Chen Z."/>
        </authorList>
    </citation>
    <scope>NUCLEOTIDE SEQUENCE [LARGE SCALE GENOMIC DNA]</scope>
    <source>
        <strain evidence="19">DSM 16012</strain>
    </source>
</reference>
<dbReference type="NCBIfam" id="TIGR01525">
    <property type="entry name" value="ATPase-IB_hvy"/>
    <property type="match status" value="1"/>
</dbReference>
<dbReference type="PROSITE" id="PS00154">
    <property type="entry name" value="ATPASE_E1_E2"/>
    <property type="match status" value="1"/>
</dbReference>
<evidence type="ECO:0000256" key="3">
    <source>
        <dbReference type="ARBA" id="ARBA00022448"/>
    </source>
</evidence>
<evidence type="ECO:0000256" key="5">
    <source>
        <dbReference type="ARBA" id="ARBA00022553"/>
    </source>
</evidence>
<dbReference type="Pfam" id="PF00702">
    <property type="entry name" value="Hydrolase"/>
    <property type="match status" value="1"/>
</dbReference>
<dbReference type="AlphaFoldDB" id="A0A443IU85"/>
<name>A0A443IU85_9BACI</name>
<gene>
    <name evidence="19" type="primary">cadA</name>
    <name evidence="19" type="ORF">D4N35_008445</name>
</gene>
<dbReference type="InterPro" id="IPR018303">
    <property type="entry name" value="ATPase_P-typ_P_site"/>
</dbReference>
<evidence type="ECO:0000313" key="20">
    <source>
        <dbReference type="Proteomes" id="UP000273811"/>
    </source>
</evidence>
<feature type="transmembrane region" description="Helical" evidence="17">
    <location>
        <begin position="256"/>
        <end position="275"/>
    </location>
</feature>
<comment type="caution">
    <text evidence="19">The sequence shown here is derived from an EMBL/GenBank/DDBJ whole genome shotgun (WGS) entry which is preliminary data.</text>
</comment>
<dbReference type="RefSeq" id="WP_120072441.1">
    <property type="nucleotide sequence ID" value="NZ_CP126113.1"/>
</dbReference>
<keyword evidence="6 17" id="KW-0812">Transmembrane</keyword>
<keyword evidence="10 17" id="KW-0067">ATP-binding</keyword>
<evidence type="ECO:0000256" key="15">
    <source>
        <dbReference type="ARBA" id="ARBA00023065"/>
    </source>
</evidence>
<sequence>MNLDAQTIESQHDFRKVNPLEKLKVNGELIAAIVSGVFILFGWLLEKNGMESASVVLFLLAFVIGGFAKAKEGLEETIKHKKLNVELLMILAAVGSAIIGYWTEGAILIFIFALSGALETYTMNKSRKEISSLMDIQPEEAWLWMDGEIKRVHVSELDVGDLILIKPGERVPSDGKIVRGNTTLDEAAITGESLPVSKGIQDEIYAGTLNINGSITVRVTKHNDETLFQKIIQLVQSAQSEKSPSQLFIERFEGKYVKAVLIVVSLMMFMPHYTFGWSWNETFYRAMILLVVASPCALVASIMPATLSAISNGAKKGILFKGGNHLEQLGHIKAIAFDKTGTLTKGQPEVANFIIREGQDSDQVLLMVASIEKHSNHPLANAIVNYTQNKITEPLIDLETVEDVAGRGIKAVINDESWKIGKEDFVEISEYDQFLAESAKELANEGKTIVYVQKDDKLAAVIALKDMARQESLKAIDQLKKQGLFTVMLTGDNEKTAKVIASESHVQDFIANCLPENKVAQLKKLQEKYGTVAMVGDGINDAPALAASNVGISVGDGTDVALETADMILMKNDLLRIPEAIKLSKRMDRIIKQNIFFSIIVIALLILSNFSQVIDLPLGVIGHEGSTILVILNSLRLLK</sequence>
<keyword evidence="9" id="KW-0187">Copper transport</keyword>
<dbReference type="EC" id="3.6.3.3" evidence="19"/>
<evidence type="ECO:0000256" key="4">
    <source>
        <dbReference type="ARBA" id="ARBA00022475"/>
    </source>
</evidence>
<dbReference type="InterPro" id="IPR027256">
    <property type="entry name" value="P-typ_ATPase_IB"/>
</dbReference>
<dbReference type="Proteomes" id="UP000273811">
    <property type="component" value="Unassembled WGS sequence"/>
</dbReference>
<dbReference type="GO" id="GO:0006825">
    <property type="term" value="P:copper ion transport"/>
    <property type="evidence" value="ECO:0007669"/>
    <property type="project" value="UniProtKB-KW"/>
</dbReference>
<feature type="transmembrane region" description="Helical" evidence="17">
    <location>
        <begin position="25"/>
        <end position="45"/>
    </location>
</feature>
<accession>A0A443IU85</accession>
<dbReference type="InterPro" id="IPR001757">
    <property type="entry name" value="P_typ_ATPase"/>
</dbReference>
<evidence type="ECO:0000256" key="6">
    <source>
        <dbReference type="ARBA" id="ARBA00022692"/>
    </source>
</evidence>
<evidence type="ECO:0000256" key="8">
    <source>
        <dbReference type="ARBA" id="ARBA00022741"/>
    </source>
</evidence>
<keyword evidence="5" id="KW-0597">Phosphoprotein</keyword>
<dbReference type="InterPro" id="IPR051949">
    <property type="entry name" value="Cation_Transport_ATPase"/>
</dbReference>
<evidence type="ECO:0000256" key="10">
    <source>
        <dbReference type="ARBA" id="ARBA00022840"/>
    </source>
</evidence>
<evidence type="ECO:0000256" key="2">
    <source>
        <dbReference type="ARBA" id="ARBA00006024"/>
    </source>
</evidence>
<feature type="transmembrane region" description="Helical" evidence="17">
    <location>
        <begin position="83"/>
        <end position="101"/>
    </location>
</feature>
<evidence type="ECO:0000256" key="7">
    <source>
        <dbReference type="ARBA" id="ARBA00022723"/>
    </source>
</evidence>
<dbReference type="InterPro" id="IPR023214">
    <property type="entry name" value="HAD_sf"/>
</dbReference>
<dbReference type="GO" id="GO:0005886">
    <property type="term" value="C:plasma membrane"/>
    <property type="evidence" value="ECO:0007669"/>
    <property type="project" value="UniProtKB-SubCell"/>
</dbReference>
<protein>
    <submittedName>
        <fullName evidence="19">Cadmium-translocating P-type ATPase</fullName>
        <ecNumber evidence="19">3.6.3.3</ecNumber>
    </submittedName>
</protein>
<dbReference type="SFLD" id="SFLDG00002">
    <property type="entry name" value="C1.7:_P-type_atpase_like"/>
    <property type="match status" value="1"/>
</dbReference>
<evidence type="ECO:0000256" key="12">
    <source>
        <dbReference type="ARBA" id="ARBA00022967"/>
    </source>
</evidence>
<evidence type="ECO:0000256" key="11">
    <source>
        <dbReference type="ARBA" id="ARBA00022842"/>
    </source>
</evidence>
<comment type="subcellular location">
    <subcellularLocation>
        <location evidence="1">Cell membrane</location>
        <topology evidence="1">Multi-pass membrane protein</topology>
    </subcellularLocation>
</comment>
<keyword evidence="12" id="KW-1278">Translocase</keyword>
<evidence type="ECO:0000256" key="14">
    <source>
        <dbReference type="ARBA" id="ARBA00023008"/>
    </source>
</evidence>
<comment type="similarity">
    <text evidence="2 17">Belongs to the cation transport ATPase (P-type) (TC 3.A.3) family. Type IB subfamily.</text>
</comment>
<dbReference type="Pfam" id="PF00122">
    <property type="entry name" value="E1-E2_ATPase"/>
    <property type="match status" value="1"/>
</dbReference>
<dbReference type="OrthoDB" id="9813266at2"/>
<keyword evidence="7 17" id="KW-0479">Metal-binding</keyword>
<keyword evidence="3" id="KW-0813">Transport</keyword>
<dbReference type="PRINTS" id="PR00941">
    <property type="entry name" value="CDATPASE"/>
</dbReference>
<dbReference type="Gene3D" id="3.40.50.1000">
    <property type="entry name" value="HAD superfamily/HAD-like"/>
    <property type="match status" value="1"/>
</dbReference>
<dbReference type="EMBL" id="QYTU02000015">
    <property type="protein sequence ID" value="RWR11677.1"/>
    <property type="molecule type" value="Genomic_DNA"/>
</dbReference>
<dbReference type="GO" id="GO:0019829">
    <property type="term" value="F:ATPase-coupled monoatomic cation transmembrane transporter activity"/>
    <property type="evidence" value="ECO:0007669"/>
    <property type="project" value="InterPro"/>
</dbReference>
<feature type="transmembrane region" description="Helical" evidence="17">
    <location>
        <begin position="287"/>
        <end position="310"/>
    </location>
</feature>
<dbReference type="SFLD" id="SFLDS00003">
    <property type="entry name" value="Haloacid_Dehalogenase"/>
    <property type="match status" value="1"/>
</dbReference>
<dbReference type="SUPFAM" id="SSF56784">
    <property type="entry name" value="HAD-like"/>
    <property type="match status" value="1"/>
</dbReference>
<evidence type="ECO:0000256" key="13">
    <source>
        <dbReference type="ARBA" id="ARBA00022989"/>
    </source>
</evidence>
<keyword evidence="8 17" id="KW-0547">Nucleotide-binding</keyword>
<dbReference type="PANTHER" id="PTHR43079:SF1">
    <property type="entry name" value="CADMIUM_ZINC-TRANSPORTING ATPASE HMA1, CHLOROPLASTIC-RELATED"/>
    <property type="match status" value="1"/>
</dbReference>
<dbReference type="SUPFAM" id="SSF81665">
    <property type="entry name" value="Calcium ATPase, transmembrane domain M"/>
    <property type="match status" value="1"/>
</dbReference>
<dbReference type="GO" id="GO:0046872">
    <property type="term" value="F:metal ion binding"/>
    <property type="evidence" value="ECO:0007669"/>
    <property type="project" value="UniProtKB-KW"/>
</dbReference>
<dbReference type="InterPro" id="IPR059000">
    <property type="entry name" value="ATPase_P-type_domA"/>
</dbReference>
<evidence type="ECO:0000256" key="16">
    <source>
        <dbReference type="ARBA" id="ARBA00023136"/>
    </source>
</evidence>
<keyword evidence="14" id="KW-0186">Copper</keyword>
<dbReference type="FunFam" id="2.70.150.10:FF:000020">
    <property type="entry name" value="Copper-exporting P-type ATPase A"/>
    <property type="match status" value="1"/>
</dbReference>
<evidence type="ECO:0000313" key="19">
    <source>
        <dbReference type="EMBL" id="RWR11677.1"/>
    </source>
</evidence>
<dbReference type="CDD" id="cd07551">
    <property type="entry name" value="P-type_ATPase_HM_ZosA_PfeT-like"/>
    <property type="match status" value="1"/>
</dbReference>
<keyword evidence="11" id="KW-0460">Magnesium</keyword>
<keyword evidence="4 17" id="KW-1003">Cell membrane</keyword>